<reference evidence="2" key="1">
    <citation type="submission" date="2022-03" db="EMBL/GenBank/DDBJ databases">
        <title>Draft genome sequence of Aduncisulcus paluster, a free-living microaerophilic Fornicata.</title>
        <authorList>
            <person name="Yuyama I."/>
            <person name="Kume K."/>
            <person name="Tamura T."/>
            <person name="Inagaki Y."/>
            <person name="Hashimoto T."/>
        </authorList>
    </citation>
    <scope>NUCLEOTIDE SEQUENCE</scope>
    <source>
        <strain evidence="2">NY0171</strain>
    </source>
</reference>
<evidence type="ECO:0000313" key="2">
    <source>
        <dbReference type="EMBL" id="GKT37477.1"/>
    </source>
</evidence>
<feature type="region of interest" description="Disordered" evidence="1">
    <location>
        <begin position="92"/>
        <end position="114"/>
    </location>
</feature>
<sequence>MKQVLEFSLDFKAMGEAKYGIPPYGHAELSPLNIFCKRMGLDLDKAAASIKNVGIELESTKESIKSIANKAGLTPKELHEIILKDQPAKTGSVKPITTAAPNKQAQAHSPGAGI</sequence>
<organism evidence="2 3">
    <name type="scientific">Aduncisulcus paluster</name>
    <dbReference type="NCBI Taxonomy" id="2918883"/>
    <lineage>
        <taxon>Eukaryota</taxon>
        <taxon>Metamonada</taxon>
        <taxon>Carpediemonas-like organisms</taxon>
        <taxon>Aduncisulcus</taxon>
    </lineage>
</organism>
<feature type="non-terminal residue" evidence="2">
    <location>
        <position position="114"/>
    </location>
</feature>
<proteinExistence type="predicted"/>
<evidence type="ECO:0000313" key="3">
    <source>
        <dbReference type="Proteomes" id="UP001057375"/>
    </source>
</evidence>
<dbReference type="Proteomes" id="UP001057375">
    <property type="component" value="Unassembled WGS sequence"/>
</dbReference>
<dbReference type="EMBL" id="BQXS01004677">
    <property type="protein sequence ID" value="GKT37477.1"/>
    <property type="molecule type" value="Genomic_DNA"/>
</dbReference>
<evidence type="ECO:0000256" key="1">
    <source>
        <dbReference type="SAM" id="MobiDB-lite"/>
    </source>
</evidence>
<keyword evidence="3" id="KW-1185">Reference proteome</keyword>
<protein>
    <submittedName>
        <fullName evidence="2">DUF4405 domain-containing protein</fullName>
    </submittedName>
</protein>
<gene>
    <name evidence="2" type="ORF">ADUPG1_003415</name>
</gene>
<accession>A0ABQ5KYG2</accession>
<comment type="caution">
    <text evidence="2">The sequence shown here is derived from an EMBL/GenBank/DDBJ whole genome shotgun (WGS) entry which is preliminary data.</text>
</comment>
<name>A0ABQ5KYG2_9EUKA</name>